<organism evidence="1 2">
    <name type="scientific">Xenoophorus captivus</name>
    <dbReference type="NCBI Taxonomy" id="1517983"/>
    <lineage>
        <taxon>Eukaryota</taxon>
        <taxon>Metazoa</taxon>
        <taxon>Chordata</taxon>
        <taxon>Craniata</taxon>
        <taxon>Vertebrata</taxon>
        <taxon>Euteleostomi</taxon>
        <taxon>Actinopterygii</taxon>
        <taxon>Neopterygii</taxon>
        <taxon>Teleostei</taxon>
        <taxon>Neoteleostei</taxon>
        <taxon>Acanthomorphata</taxon>
        <taxon>Ovalentaria</taxon>
        <taxon>Atherinomorphae</taxon>
        <taxon>Cyprinodontiformes</taxon>
        <taxon>Goodeidae</taxon>
        <taxon>Xenoophorus</taxon>
    </lineage>
</organism>
<accession>A0ABV0S0U1</accession>
<evidence type="ECO:0000313" key="1">
    <source>
        <dbReference type="EMBL" id="MEQ2213746.1"/>
    </source>
</evidence>
<proteinExistence type="predicted"/>
<protein>
    <submittedName>
        <fullName evidence="1">Uncharacterized protein</fullName>
    </submittedName>
</protein>
<comment type="caution">
    <text evidence="1">The sequence shown here is derived from an EMBL/GenBank/DDBJ whole genome shotgun (WGS) entry which is preliminary data.</text>
</comment>
<evidence type="ECO:0000313" key="2">
    <source>
        <dbReference type="Proteomes" id="UP001434883"/>
    </source>
</evidence>
<name>A0ABV0S0U1_9TELE</name>
<reference evidence="1 2" key="1">
    <citation type="submission" date="2021-06" db="EMBL/GenBank/DDBJ databases">
        <authorList>
            <person name="Palmer J.M."/>
        </authorList>
    </citation>
    <scope>NUCLEOTIDE SEQUENCE [LARGE SCALE GENOMIC DNA]</scope>
    <source>
        <strain evidence="1 2">XC_2019</strain>
        <tissue evidence="1">Muscle</tissue>
    </source>
</reference>
<gene>
    <name evidence="1" type="ORF">XENOCAPTIV_020209</name>
</gene>
<sequence>MPPTRGLSVLQHGFKAVAVGIRNLIHGWCVQPESTFDVKLFSDLQATKRFDQLTNLFICIGLDQSAVVNFSLVFILLQYICITPRGIGCGVVLGSTDSDYLTETI</sequence>
<dbReference type="EMBL" id="JAHRIN010063164">
    <property type="protein sequence ID" value="MEQ2213746.1"/>
    <property type="molecule type" value="Genomic_DNA"/>
</dbReference>
<dbReference type="Proteomes" id="UP001434883">
    <property type="component" value="Unassembled WGS sequence"/>
</dbReference>
<keyword evidence="2" id="KW-1185">Reference proteome</keyword>